<keyword evidence="5" id="KW-1185">Reference proteome</keyword>
<dbReference type="RefSeq" id="WP_200967050.1">
    <property type="nucleotide sequence ID" value="NZ_BMAQ01000029.1"/>
</dbReference>
<proteinExistence type="predicted"/>
<protein>
    <recommendedName>
        <fullName evidence="3">KOW domain-containing protein</fullName>
    </recommendedName>
</protein>
<name>A0A916VGC9_9BACL</name>
<keyword evidence="2" id="KW-0687">Ribonucleoprotein</keyword>
<evidence type="ECO:0000256" key="2">
    <source>
        <dbReference type="ARBA" id="ARBA00023274"/>
    </source>
</evidence>
<gene>
    <name evidence="4" type="ORF">PRECH8_21240</name>
</gene>
<dbReference type="InterPro" id="IPR005824">
    <property type="entry name" value="KOW"/>
</dbReference>
<dbReference type="Pfam" id="PF00467">
    <property type="entry name" value="KOW"/>
    <property type="match status" value="1"/>
</dbReference>
<keyword evidence="1" id="KW-0689">Ribosomal protein</keyword>
<accession>A0A916VGC9</accession>
<evidence type="ECO:0000259" key="3">
    <source>
        <dbReference type="SMART" id="SM00739"/>
    </source>
</evidence>
<dbReference type="GO" id="GO:1990904">
    <property type="term" value="C:ribonucleoprotein complex"/>
    <property type="evidence" value="ECO:0007669"/>
    <property type="project" value="UniProtKB-KW"/>
</dbReference>
<dbReference type="InterPro" id="IPR014722">
    <property type="entry name" value="Rib_uL2_dom2"/>
</dbReference>
<dbReference type="InterPro" id="IPR008991">
    <property type="entry name" value="Translation_prot_SH3-like_sf"/>
</dbReference>
<reference evidence="4" key="1">
    <citation type="submission" date="2020-08" db="EMBL/GenBank/DDBJ databases">
        <authorList>
            <person name="Uke A."/>
            <person name="Chhe C."/>
            <person name="Baramee S."/>
            <person name="Kosugi A."/>
        </authorList>
    </citation>
    <scope>NUCLEOTIDE SEQUENCE</scope>
    <source>
        <strain evidence="4">DA-C8</strain>
    </source>
</reference>
<dbReference type="SMART" id="SM00739">
    <property type="entry name" value="KOW"/>
    <property type="match status" value="1"/>
</dbReference>
<organism evidence="4 5">
    <name type="scientific">Insulibacter thermoxylanivorax</name>
    <dbReference type="NCBI Taxonomy" id="2749268"/>
    <lineage>
        <taxon>Bacteria</taxon>
        <taxon>Bacillati</taxon>
        <taxon>Bacillota</taxon>
        <taxon>Bacilli</taxon>
        <taxon>Bacillales</taxon>
        <taxon>Paenibacillaceae</taxon>
        <taxon>Insulibacter</taxon>
    </lineage>
</organism>
<sequence>MGDSRLPHPGQFVQVLQGRDKGKYAVIVEVIDNKFVKIADGDKRKFDNPKKKNLLHLRLFNETSSEVADSLRETGRVTNGKLRFALSKFIEKVEMQNNTVQDQKGD</sequence>
<dbReference type="InterPro" id="IPR041985">
    <property type="entry name" value="Ribosomal_eL14_KOW"/>
</dbReference>
<dbReference type="AlphaFoldDB" id="A0A916VGC9"/>
<evidence type="ECO:0000313" key="4">
    <source>
        <dbReference type="EMBL" id="GFR38828.1"/>
    </source>
</evidence>
<evidence type="ECO:0000313" key="5">
    <source>
        <dbReference type="Proteomes" id="UP000654993"/>
    </source>
</evidence>
<dbReference type="Gene3D" id="2.30.30.30">
    <property type="match status" value="1"/>
</dbReference>
<dbReference type="CDD" id="cd06088">
    <property type="entry name" value="KOW_RPL14"/>
    <property type="match status" value="1"/>
</dbReference>
<feature type="domain" description="KOW" evidence="3">
    <location>
        <begin position="6"/>
        <end position="33"/>
    </location>
</feature>
<evidence type="ECO:0000256" key="1">
    <source>
        <dbReference type="ARBA" id="ARBA00022980"/>
    </source>
</evidence>
<dbReference type="SUPFAM" id="SSF50104">
    <property type="entry name" value="Translation proteins SH3-like domain"/>
    <property type="match status" value="1"/>
</dbReference>
<dbReference type="EMBL" id="BMAQ01000029">
    <property type="protein sequence ID" value="GFR38828.1"/>
    <property type="molecule type" value="Genomic_DNA"/>
</dbReference>
<comment type="caution">
    <text evidence="4">The sequence shown here is derived from an EMBL/GenBank/DDBJ whole genome shotgun (WGS) entry which is preliminary data.</text>
</comment>
<dbReference type="Proteomes" id="UP000654993">
    <property type="component" value="Unassembled WGS sequence"/>
</dbReference>
<reference evidence="4" key="2">
    <citation type="journal article" date="2021" name="Data Brief">
        <title>Draft genome sequence data of the facultative, thermophilic, xylanolytic bacterium Paenibacillus sp. strain DA-C8.</title>
        <authorList>
            <person name="Chhe C."/>
            <person name="Uke A."/>
            <person name="Baramee S."/>
            <person name="Ungkulpasvich U."/>
            <person name="Tachaapaikoon C."/>
            <person name="Pason P."/>
            <person name="Waeonukul R."/>
            <person name="Ratanakhanokchai K."/>
            <person name="Kosugi A."/>
        </authorList>
    </citation>
    <scope>NUCLEOTIDE SEQUENCE</scope>
    <source>
        <strain evidence="4">DA-C8</strain>
    </source>
</reference>
<dbReference type="GO" id="GO:0005840">
    <property type="term" value="C:ribosome"/>
    <property type="evidence" value="ECO:0007669"/>
    <property type="project" value="UniProtKB-KW"/>
</dbReference>